<evidence type="ECO:0000313" key="2">
    <source>
        <dbReference type="Proteomes" id="UP001346149"/>
    </source>
</evidence>
<sequence>MVTFEFNTLSGDLSNEFLRQHVCLKMVRHWAFSTLCRNENSREKQPKEEEDDGLRLGTISPLISFATSAWNFELVVPEWLSLFGWWVVADFTSSSLQRECLILLMFHSCKPSSEHVTSHFPYL</sequence>
<evidence type="ECO:0000313" key="1">
    <source>
        <dbReference type="EMBL" id="KAK4797161.1"/>
    </source>
</evidence>
<accession>A0AAN7RG54</accession>
<dbReference type="Proteomes" id="UP001346149">
    <property type="component" value="Unassembled WGS sequence"/>
</dbReference>
<protein>
    <submittedName>
        <fullName evidence="1">Uncharacterized protein</fullName>
    </submittedName>
</protein>
<organism evidence="1 2">
    <name type="scientific">Trapa natans</name>
    <name type="common">Water chestnut</name>
    <dbReference type="NCBI Taxonomy" id="22666"/>
    <lineage>
        <taxon>Eukaryota</taxon>
        <taxon>Viridiplantae</taxon>
        <taxon>Streptophyta</taxon>
        <taxon>Embryophyta</taxon>
        <taxon>Tracheophyta</taxon>
        <taxon>Spermatophyta</taxon>
        <taxon>Magnoliopsida</taxon>
        <taxon>eudicotyledons</taxon>
        <taxon>Gunneridae</taxon>
        <taxon>Pentapetalae</taxon>
        <taxon>rosids</taxon>
        <taxon>malvids</taxon>
        <taxon>Myrtales</taxon>
        <taxon>Lythraceae</taxon>
        <taxon>Trapa</taxon>
    </lineage>
</organism>
<name>A0AAN7RG54_TRANT</name>
<keyword evidence="2" id="KW-1185">Reference proteome</keyword>
<proteinExistence type="predicted"/>
<dbReference type="AlphaFoldDB" id="A0AAN7RG54"/>
<dbReference type="EMBL" id="JAXQNO010000006">
    <property type="protein sequence ID" value="KAK4797161.1"/>
    <property type="molecule type" value="Genomic_DNA"/>
</dbReference>
<comment type="caution">
    <text evidence="1">The sequence shown here is derived from an EMBL/GenBank/DDBJ whole genome shotgun (WGS) entry which is preliminary data.</text>
</comment>
<reference evidence="1 2" key="1">
    <citation type="journal article" date="2023" name="Hortic Res">
        <title>Pangenome of water caltrop reveals structural variations and asymmetric subgenome divergence after allopolyploidization.</title>
        <authorList>
            <person name="Zhang X."/>
            <person name="Chen Y."/>
            <person name="Wang L."/>
            <person name="Yuan Y."/>
            <person name="Fang M."/>
            <person name="Shi L."/>
            <person name="Lu R."/>
            <person name="Comes H.P."/>
            <person name="Ma Y."/>
            <person name="Chen Y."/>
            <person name="Huang G."/>
            <person name="Zhou Y."/>
            <person name="Zheng Z."/>
            <person name="Qiu Y."/>
        </authorList>
    </citation>
    <scope>NUCLEOTIDE SEQUENCE [LARGE SCALE GENOMIC DNA]</scope>
    <source>
        <strain evidence="1">F231</strain>
    </source>
</reference>
<gene>
    <name evidence="1" type="ORF">SAY86_029487</name>
</gene>